<dbReference type="PANTHER" id="PTHR43185">
    <property type="entry name" value="FERROUS IRON TRANSPORT PROTEIN B"/>
    <property type="match status" value="1"/>
</dbReference>
<dbReference type="InterPro" id="IPR003373">
    <property type="entry name" value="Fe2_transport_prot-B"/>
</dbReference>
<comment type="function">
    <text evidence="16">Probable transporter of a GTP-driven Fe(2+) uptake system.</text>
</comment>
<evidence type="ECO:0000256" key="8">
    <source>
        <dbReference type="ARBA" id="ARBA00022989"/>
    </source>
</evidence>
<feature type="binding site" evidence="14">
    <location>
        <begin position="37"/>
        <end position="44"/>
    </location>
    <ligand>
        <name>GTP</name>
        <dbReference type="ChEBI" id="CHEBI:37565"/>
        <label>1</label>
    </ligand>
</feature>
<keyword evidence="7 14" id="KW-0547">Nucleotide-binding</keyword>
<comment type="similarity">
    <text evidence="16">Belongs to the TRAFAC class TrmE-Era-EngA-EngB-Septin-like GTPase superfamily. FeoB GTPase (TC 9.A.8) family.</text>
</comment>
<dbReference type="eggNOG" id="COG0370">
    <property type="taxonomic scope" value="Bacteria"/>
</dbReference>
<evidence type="ECO:0000259" key="17">
    <source>
        <dbReference type="PROSITE" id="PS51711"/>
    </source>
</evidence>
<evidence type="ECO:0000256" key="13">
    <source>
        <dbReference type="NCBIfam" id="TIGR00437"/>
    </source>
</evidence>
<evidence type="ECO:0000256" key="4">
    <source>
        <dbReference type="ARBA" id="ARBA00022496"/>
    </source>
</evidence>
<feature type="transmembrane region" description="Helical" evidence="16">
    <location>
        <begin position="401"/>
        <end position="421"/>
    </location>
</feature>
<dbReference type="Proteomes" id="UP000002382">
    <property type="component" value="Chromosome"/>
</dbReference>
<dbReference type="GO" id="GO:0015093">
    <property type="term" value="F:ferrous iron transmembrane transporter activity"/>
    <property type="evidence" value="ECO:0007669"/>
    <property type="project" value="UniProtKB-UniRule"/>
</dbReference>
<dbReference type="GO" id="GO:0005886">
    <property type="term" value="C:plasma membrane"/>
    <property type="evidence" value="ECO:0007669"/>
    <property type="project" value="UniProtKB-SubCell"/>
</dbReference>
<keyword evidence="19" id="KW-1185">Reference proteome</keyword>
<feature type="binding site" evidence="15">
    <location>
        <position position="48"/>
    </location>
    <ligand>
        <name>Mg(2+)</name>
        <dbReference type="ChEBI" id="CHEBI:18420"/>
        <label>2</label>
    </ligand>
</feature>
<evidence type="ECO:0000256" key="16">
    <source>
        <dbReference type="RuleBase" id="RU362098"/>
    </source>
</evidence>
<keyword evidence="12 16" id="KW-0472">Membrane</keyword>
<evidence type="ECO:0000256" key="7">
    <source>
        <dbReference type="ARBA" id="ARBA00022741"/>
    </source>
</evidence>
<dbReference type="PRINTS" id="PR00326">
    <property type="entry name" value="GTP1OBG"/>
</dbReference>
<dbReference type="InterPro" id="IPR006073">
    <property type="entry name" value="GTP-bd"/>
</dbReference>
<keyword evidence="9 16" id="KW-0408">Iron</keyword>
<keyword evidence="15" id="KW-0460">Magnesium</keyword>
<feature type="domain" description="FeoB-type G" evidence="17">
    <location>
        <begin position="30"/>
        <end position="192"/>
    </location>
</feature>
<dbReference type="Gene3D" id="3.40.50.300">
    <property type="entry name" value="P-loop containing nucleotide triphosphate hydrolases"/>
    <property type="match status" value="1"/>
</dbReference>
<dbReference type="Pfam" id="PF17910">
    <property type="entry name" value="FeoB_Cyto"/>
    <property type="match status" value="1"/>
</dbReference>
<dbReference type="FunFam" id="3.40.50.300:FF:000426">
    <property type="entry name" value="Ferrous iron transport protein B"/>
    <property type="match status" value="1"/>
</dbReference>
<evidence type="ECO:0000256" key="15">
    <source>
        <dbReference type="PIRSR" id="PIRSR603373-2"/>
    </source>
</evidence>
<dbReference type="EMBL" id="CP001634">
    <property type="protein sequence ID" value="ACR79095.1"/>
    <property type="molecule type" value="Genomic_DNA"/>
</dbReference>
<keyword evidence="15" id="KW-0479">Metal-binding</keyword>
<dbReference type="KEGG" id="kol:Kole_0370"/>
<feature type="transmembrane region" description="Helical" evidence="16">
    <location>
        <begin position="353"/>
        <end position="374"/>
    </location>
</feature>
<dbReference type="CDD" id="cd01879">
    <property type="entry name" value="FeoB"/>
    <property type="match status" value="1"/>
</dbReference>
<accession>C5CDS6</accession>
<dbReference type="GO" id="GO:0046872">
    <property type="term" value="F:metal ion binding"/>
    <property type="evidence" value="ECO:0007669"/>
    <property type="project" value="UniProtKB-KW"/>
</dbReference>
<dbReference type="Pfam" id="PF07664">
    <property type="entry name" value="FeoB_C"/>
    <property type="match status" value="1"/>
</dbReference>
<dbReference type="InterPro" id="IPR011640">
    <property type="entry name" value="Fe2_transport_prot_B_C"/>
</dbReference>
<dbReference type="InterPro" id="IPR041069">
    <property type="entry name" value="FeoB_Cyto"/>
</dbReference>
<dbReference type="AlphaFoldDB" id="C5CDS6"/>
<evidence type="ECO:0000313" key="18">
    <source>
        <dbReference type="EMBL" id="ACR79095.1"/>
    </source>
</evidence>
<feature type="binding site" evidence="14">
    <location>
        <begin position="143"/>
        <end position="146"/>
    </location>
    <ligand>
        <name>GTP</name>
        <dbReference type="ChEBI" id="CHEBI:37565"/>
        <label>1</label>
    </ligand>
</feature>
<dbReference type="InterPro" id="IPR027417">
    <property type="entry name" value="P-loop_NTPase"/>
</dbReference>
<feature type="transmembrane region" description="Helical" evidence="16">
    <location>
        <begin position="294"/>
        <end position="316"/>
    </location>
</feature>
<evidence type="ECO:0000256" key="14">
    <source>
        <dbReference type="PIRSR" id="PIRSR603373-1"/>
    </source>
</evidence>
<keyword evidence="10" id="KW-0406">Ion transport</keyword>
<proteinExistence type="inferred from homology"/>
<feature type="binding site" evidence="14">
    <location>
        <begin position="62"/>
        <end position="66"/>
    </location>
    <ligand>
        <name>GTP</name>
        <dbReference type="ChEBI" id="CHEBI:37565"/>
        <label>1</label>
    </ligand>
</feature>
<keyword evidence="6 16" id="KW-0812">Transmembrane</keyword>
<keyword evidence="5" id="KW-0997">Cell inner membrane</keyword>
<evidence type="ECO:0000256" key="5">
    <source>
        <dbReference type="ARBA" id="ARBA00022519"/>
    </source>
</evidence>
<keyword evidence="4 16" id="KW-0410">Iron transport</keyword>
<evidence type="ECO:0000256" key="3">
    <source>
        <dbReference type="ARBA" id="ARBA00022475"/>
    </source>
</evidence>
<keyword evidence="2 16" id="KW-0813">Transport</keyword>
<feature type="binding site" evidence="15">
    <location>
        <position position="51"/>
    </location>
    <ligand>
        <name>Mg(2+)</name>
        <dbReference type="ChEBI" id="CHEBI:18420"/>
        <label>2</label>
    </ligand>
</feature>
<dbReference type="OrthoDB" id="9809127at2"/>
<dbReference type="Gene3D" id="1.10.287.1770">
    <property type="match status" value="1"/>
</dbReference>
<keyword evidence="3" id="KW-1003">Cell membrane</keyword>
<feature type="transmembrane region" description="Helical" evidence="16">
    <location>
        <begin position="460"/>
        <end position="480"/>
    </location>
</feature>
<dbReference type="Pfam" id="PF07670">
    <property type="entry name" value="Gate"/>
    <property type="match status" value="2"/>
</dbReference>
<dbReference type="PROSITE" id="PS51711">
    <property type="entry name" value="G_FEOB"/>
    <property type="match status" value="1"/>
</dbReference>
<evidence type="ECO:0000256" key="1">
    <source>
        <dbReference type="ARBA" id="ARBA00004429"/>
    </source>
</evidence>
<gene>
    <name evidence="18" type="ordered locus">Kole_0370</name>
</gene>
<dbReference type="RefSeq" id="WP_012744882.1">
    <property type="nucleotide sequence ID" value="NC_012785.1"/>
</dbReference>
<feature type="binding site" evidence="15">
    <location>
        <position position="52"/>
    </location>
    <ligand>
        <name>Mg(2+)</name>
        <dbReference type="ChEBI" id="CHEBI:18420"/>
        <label>2</label>
    </ligand>
</feature>
<comment type="subcellular location">
    <subcellularLocation>
        <location evidence="1 16">Cell inner membrane</location>
        <topology evidence="1 16">Multi-pass membrane protein</topology>
    </subcellularLocation>
</comment>
<evidence type="ECO:0000256" key="12">
    <source>
        <dbReference type="ARBA" id="ARBA00023136"/>
    </source>
</evidence>
<evidence type="ECO:0000256" key="9">
    <source>
        <dbReference type="ARBA" id="ARBA00023004"/>
    </source>
</evidence>
<feature type="binding site" evidence="14">
    <location>
        <begin position="83"/>
        <end position="86"/>
    </location>
    <ligand>
        <name>GTP</name>
        <dbReference type="ChEBI" id="CHEBI:37565"/>
        <label>1</label>
    </ligand>
</feature>
<feature type="transmembrane region" description="Helical" evidence="16">
    <location>
        <begin position="615"/>
        <end position="633"/>
    </location>
</feature>
<dbReference type="InterPro" id="IPR050860">
    <property type="entry name" value="FeoB_GTPase"/>
</dbReference>
<dbReference type="STRING" id="521045.Kole_0370"/>
<feature type="transmembrane region" description="Helical" evidence="16">
    <location>
        <begin position="645"/>
        <end position="669"/>
    </location>
</feature>
<evidence type="ECO:0000256" key="11">
    <source>
        <dbReference type="ARBA" id="ARBA00023134"/>
    </source>
</evidence>
<dbReference type="InterPro" id="IPR030389">
    <property type="entry name" value="G_FEOB_dom"/>
</dbReference>
<protein>
    <recommendedName>
        <fullName evidence="13 16">Ferrous iron transport protein B</fullName>
    </recommendedName>
</protein>
<keyword evidence="8 16" id="KW-1133">Transmembrane helix</keyword>
<evidence type="ECO:0000313" key="19">
    <source>
        <dbReference type="Proteomes" id="UP000002382"/>
    </source>
</evidence>
<dbReference type="PANTHER" id="PTHR43185:SF1">
    <property type="entry name" value="FE(2+) TRANSPORTER FEOB"/>
    <property type="match status" value="1"/>
</dbReference>
<feature type="transmembrane region" description="Helical" evidence="16">
    <location>
        <begin position="522"/>
        <end position="540"/>
    </location>
</feature>
<evidence type="ECO:0000256" key="10">
    <source>
        <dbReference type="ARBA" id="ARBA00023065"/>
    </source>
</evidence>
<dbReference type="Pfam" id="PF02421">
    <property type="entry name" value="FeoB_N"/>
    <property type="match status" value="1"/>
</dbReference>
<reference evidence="18 19" key="1">
    <citation type="submission" date="2009-06" db="EMBL/GenBank/DDBJ databases">
        <title>Complete sequence of Thermotogales bacterium TBF 19.5.1.</title>
        <authorList>
            <consortium name="US DOE Joint Genome Institute"/>
            <person name="Lucas S."/>
            <person name="Copeland A."/>
            <person name="Lapidus A."/>
            <person name="Glavina del Rio T."/>
            <person name="Tice H."/>
            <person name="Bruce D."/>
            <person name="Goodwin L."/>
            <person name="Pitluck S."/>
            <person name="Chertkov O."/>
            <person name="Brettin T."/>
            <person name="Detter J.C."/>
            <person name="Han C."/>
            <person name="Schmutz J."/>
            <person name="Larimer F."/>
            <person name="Land M."/>
            <person name="Hauser L."/>
            <person name="Kyrpides N."/>
            <person name="Ovchinnikova G."/>
            <person name="Noll K."/>
        </authorList>
    </citation>
    <scope>NUCLEOTIDE SEQUENCE [LARGE SCALE GENOMIC DNA]</scope>
    <source>
        <strain evidence="19">ATCC BAA-1733 / DSM 21960 / TBF 19.5.1</strain>
    </source>
</reference>
<keyword evidence="11 14" id="KW-0342">GTP-binding</keyword>
<dbReference type="HOGENOM" id="CLU_013350_3_0_0"/>
<reference evidence="18 19" key="2">
    <citation type="journal article" date="2011" name="J. Bacteriol.">
        <title>Genome Sequence of Kosmotoga olearia Strain TBF 19.5.1, a Thermophilic Bacterium with a Wide Growth Temperature Range, Isolated from the Troll B Oil Platform in the North Sea.</title>
        <authorList>
            <person name="Swithers K.S."/>
            <person name="Dipippo J.L."/>
            <person name="Bruce D.C."/>
            <person name="Detter C."/>
            <person name="Tapia R."/>
            <person name="Han S."/>
            <person name="Goodwin L.A."/>
            <person name="Han J."/>
            <person name="Woyke T."/>
            <person name="Pitluck S."/>
            <person name="Pennacchio L."/>
            <person name="Nolan M."/>
            <person name="Mikhailova N."/>
            <person name="Land M.L."/>
            <person name="Nesbo C.L."/>
            <person name="Gogarten J.P."/>
            <person name="Noll K.M."/>
        </authorList>
    </citation>
    <scope>NUCLEOTIDE SEQUENCE [LARGE SCALE GENOMIC DNA]</scope>
    <source>
        <strain evidence="19">ATCC BAA-1733 / DSM 21960 / TBF 19.5.1</strain>
    </source>
</reference>
<feature type="binding site" evidence="15">
    <location>
        <position position="49"/>
    </location>
    <ligand>
        <name>Mg(2+)</name>
        <dbReference type="ChEBI" id="CHEBI:18420"/>
        <label>2</label>
    </ligand>
</feature>
<name>C5CDS6_KOSOT</name>
<feature type="transmembrane region" description="Helical" evidence="16">
    <location>
        <begin position="433"/>
        <end position="454"/>
    </location>
</feature>
<evidence type="ECO:0000256" key="2">
    <source>
        <dbReference type="ARBA" id="ARBA00022448"/>
    </source>
</evidence>
<dbReference type="InterPro" id="IPR011642">
    <property type="entry name" value="Gate_dom"/>
</dbReference>
<dbReference type="SUPFAM" id="SSF52540">
    <property type="entry name" value="P-loop containing nucleoside triphosphate hydrolases"/>
    <property type="match status" value="1"/>
</dbReference>
<dbReference type="GO" id="GO:0005525">
    <property type="term" value="F:GTP binding"/>
    <property type="evidence" value="ECO:0007669"/>
    <property type="project" value="UniProtKB-KW"/>
</dbReference>
<sequence>MKADNRSPQQKFKPIKKIPEDNGSIIPTKRLSVALLGNPNVGKTSIFNALTGARQYVGNWPGVTVEKRIGIMYHNNIEFKITDLPGTYTLSATSPDEKIARDFLLYESPDIVIVISDAINLERSLYLLLQVLELRGDVILVINAIDEAKKSGIYIDKAEVEKHLGIPVVLTSAVTGEGIPELKNIMSKMKEGKVHVHYVFDDELEEEISRISSILVARRELKNYDARWLAIKILEGDTEIQKLTGIEINREFSQELAVTRYRFIKQILRDAYSRKTKTKWDLNTAIDHVITHKFLGLLIFLIIMYSVFQLTFSFGAPFSSLIEEVIEGLAGFFSSLIPVQWLSSLISDGIISGVGAVLVFVPNIFILFLALGILEESGYLPRAAFVIDRIMYAMKLSGRSFMSMILGFGCNVSSIMAARAINEPQERITTILVSPFISCSARLPVYVLIAGTFFGAKAGLVVFSLYILSIVFTVLSALFFNKLLYKGKPAPMIMELPRYRRPTVKSLLIYTWNRGKHFLEKAGTIIFAASIIIWFLSYFPSAGNVHDSYAAMLGRVLEPLFRPIGFSWQIVTSLVFGIAAKEVIVSTLTMFYSTGANLGGGTLTLVNSLTPPTAFAFLIFVLLYVPCIATLVVMKNETGSLKYPIISVVYSFTLAYVMALLFSFIGGYIP</sequence>
<organism evidence="18 19">
    <name type="scientific">Kosmotoga olearia (strain ATCC BAA-1733 / DSM 21960 / TBF 19.5.1)</name>
    <dbReference type="NCBI Taxonomy" id="521045"/>
    <lineage>
        <taxon>Bacteria</taxon>
        <taxon>Thermotogati</taxon>
        <taxon>Thermotogota</taxon>
        <taxon>Thermotogae</taxon>
        <taxon>Kosmotogales</taxon>
        <taxon>Kosmotogaceae</taxon>
        <taxon>Kosmotoga</taxon>
    </lineage>
</organism>
<dbReference type="NCBIfam" id="TIGR00437">
    <property type="entry name" value="feoB"/>
    <property type="match status" value="1"/>
</dbReference>
<evidence type="ECO:0000256" key="6">
    <source>
        <dbReference type="ARBA" id="ARBA00022692"/>
    </source>
</evidence>